<gene>
    <name evidence="1" type="ORF">CK203_019450</name>
</gene>
<name>A0A438IZ73_VITVI</name>
<sequence>MGGSLSYEEIPGVPQLDRSIQQGYSKKVASPNLGHFPILLEGGGLRRGPYPFKFENMWLKAEGFKEL</sequence>
<evidence type="ECO:0000313" key="1">
    <source>
        <dbReference type="EMBL" id="RVX01994.1"/>
    </source>
</evidence>
<dbReference type="Proteomes" id="UP000288805">
    <property type="component" value="Unassembled WGS sequence"/>
</dbReference>
<protein>
    <submittedName>
        <fullName evidence="1">Uncharacterized protein</fullName>
    </submittedName>
</protein>
<comment type="caution">
    <text evidence="1">The sequence shown here is derived from an EMBL/GenBank/DDBJ whole genome shotgun (WGS) entry which is preliminary data.</text>
</comment>
<dbReference type="EMBL" id="QGNW01000073">
    <property type="protein sequence ID" value="RVX01994.1"/>
    <property type="molecule type" value="Genomic_DNA"/>
</dbReference>
<organism evidence="1 2">
    <name type="scientific">Vitis vinifera</name>
    <name type="common">Grape</name>
    <dbReference type="NCBI Taxonomy" id="29760"/>
    <lineage>
        <taxon>Eukaryota</taxon>
        <taxon>Viridiplantae</taxon>
        <taxon>Streptophyta</taxon>
        <taxon>Embryophyta</taxon>
        <taxon>Tracheophyta</taxon>
        <taxon>Spermatophyta</taxon>
        <taxon>Magnoliopsida</taxon>
        <taxon>eudicotyledons</taxon>
        <taxon>Gunneridae</taxon>
        <taxon>Pentapetalae</taxon>
        <taxon>rosids</taxon>
        <taxon>Vitales</taxon>
        <taxon>Vitaceae</taxon>
        <taxon>Viteae</taxon>
        <taxon>Vitis</taxon>
    </lineage>
</organism>
<dbReference type="AlphaFoldDB" id="A0A438IZ73"/>
<accession>A0A438IZ73</accession>
<evidence type="ECO:0000313" key="2">
    <source>
        <dbReference type="Proteomes" id="UP000288805"/>
    </source>
</evidence>
<reference evidence="1 2" key="1">
    <citation type="journal article" date="2018" name="PLoS Genet.">
        <title>Population sequencing reveals clonal diversity and ancestral inbreeding in the grapevine cultivar Chardonnay.</title>
        <authorList>
            <person name="Roach M.J."/>
            <person name="Johnson D.L."/>
            <person name="Bohlmann J."/>
            <person name="van Vuuren H.J."/>
            <person name="Jones S.J."/>
            <person name="Pretorius I.S."/>
            <person name="Schmidt S.A."/>
            <person name="Borneman A.R."/>
        </authorList>
    </citation>
    <scope>NUCLEOTIDE SEQUENCE [LARGE SCALE GENOMIC DNA]</scope>
    <source>
        <strain evidence="2">cv. Chardonnay</strain>
        <tissue evidence="1">Leaf</tissue>
    </source>
</reference>
<proteinExistence type="predicted"/>